<organism evidence="1 2">
    <name type="scientific">Methylorubrum populi</name>
    <dbReference type="NCBI Taxonomy" id="223967"/>
    <lineage>
        <taxon>Bacteria</taxon>
        <taxon>Pseudomonadati</taxon>
        <taxon>Pseudomonadota</taxon>
        <taxon>Alphaproteobacteria</taxon>
        <taxon>Hyphomicrobiales</taxon>
        <taxon>Methylobacteriaceae</taxon>
        <taxon>Methylorubrum</taxon>
    </lineage>
</organism>
<dbReference type="RefSeq" id="WP_096487105.1">
    <property type="nucleotide sequence ID" value="NZ_AP014809.1"/>
</dbReference>
<accession>A0A160PIK9</accession>
<reference evidence="1 2" key="1">
    <citation type="journal article" date="2016" name="Genome Announc.">
        <title>Complete Genome Sequence of Methylobacterium populi P-1M, Isolated from Pink-Pigmented Household Biofilm.</title>
        <authorList>
            <person name="Morohoshi T."/>
            <person name="Ikeda T."/>
        </authorList>
    </citation>
    <scope>NUCLEOTIDE SEQUENCE [LARGE SCALE GENOMIC DNA]</scope>
    <source>
        <strain evidence="1 2">P-1M</strain>
    </source>
</reference>
<sequence>MAIIVSAPDAFYDAEPWEFDLTVNELDGSAPMNLTGSELFVRFVSLSDNVSVGVCNTAAANGSLTIVEPAAGKVRVSVPSQGRTWRLSAVRPGALLLPSTVVGDLFRRATAQGEPKGIGRIQIRVLPSTGAA</sequence>
<dbReference type="EMBL" id="AP014809">
    <property type="protein sequence ID" value="BAU93357.1"/>
    <property type="molecule type" value="Genomic_DNA"/>
</dbReference>
<evidence type="ECO:0000313" key="2">
    <source>
        <dbReference type="Proteomes" id="UP000218288"/>
    </source>
</evidence>
<dbReference type="Proteomes" id="UP000218288">
    <property type="component" value="Chromosome"/>
</dbReference>
<dbReference type="AlphaFoldDB" id="A0A160PIK9"/>
<protein>
    <submittedName>
        <fullName evidence="1">Uncharacterized protein</fullName>
    </submittedName>
</protein>
<proteinExistence type="predicted"/>
<name>A0A160PIK9_9HYPH</name>
<evidence type="ECO:0000313" key="1">
    <source>
        <dbReference type="EMBL" id="BAU93357.1"/>
    </source>
</evidence>
<gene>
    <name evidence="1" type="primary">vtg3</name>
    <name evidence="1" type="ORF">MPPM_4752</name>
</gene>